<evidence type="ECO:0000256" key="1">
    <source>
        <dbReference type="ARBA" id="ARBA00008078"/>
    </source>
</evidence>
<accession>A0A7J7C004</accession>
<gene>
    <name evidence="6" type="ORF">HS088_TW22G01121</name>
</gene>
<proteinExistence type="inferred from homology"/>
<dbReference type="PANTHER" id="PTHR21227">
    <property type="entry name" value="TRNA-SPLICING ENDONUCLEASE SUBUNIT SEN2"/>
    <property type="match status" value="1"/>
</dbReference>
<dbReference type="Gene3D" id="3.40.1350.10">
    <property type="match status" value="1"/>
</dbReference>
<keyword evidence="6" id="KW-0378">Hydrolase</keyword>
<dbReference type="InParanoid" id="A0A7J7C004"/>
<dbReference type="InterPro" id="IPR011856">
    <property type="entry name" value="tRNA_endonuc-like_dom_sf"/>
</dbReference>
<name>A0A7J7C004_TRIWF</name>
<dbReference type="Pfam" id="PF01974">
    <property type="entry name" value="tRNA_int_endo"/>
    <property type="match status" value="1"/>
</dbReference>
<dbReference type="EC" id="4.6.1.16" evidence="2"/>
<dbReference type="GO" id="GO:0005737">
    <property type="term" value="C:cytoplasm"/>
    <property type="evidence" value="ECO:0007669"/>
    <property type="project" value="TreeGrafter"/>
</dbReference>
<dbReference type="OrthoDB" id="10249562at2759"/>
<evidence type="ECO:0000259" key="4">
    <source>
        <dbReference type="Pfam" id="PF01974"/>
    </source>
</evidence>
<dbReference type="PANTHER" id="PTHR21227:SF0">
    <property type="entry name" value="TRNA-SPLICING ENDONUCLEASE SUBUNIT SEN2"/>
    <property type="match status" value="1"/>
</dbReference>
<dbReference type="CDD" id="cd22363">
    <property type="entry name" value="tRNA-intron_lyase_C"/>
    <property type="match status" value="1"/>
</dbReference>
<keyword evidence="7" id="KW-1185">Reference proteome</keyword>
<dbReference type="Proteomes" id="UP000593562">
    <property type="component" value="Unassembled WGS sequence"/>
</dbReference>
<evidence type="ECO:0000313" key="6">
    <source>
        <dbReference type="EMBL" id="KAF5727428.1"/>
    </source>
</evidence>
<dbReference type="InterPro" id="IPR006676">
    <property type="entry name" value="tRNA_splic"/>
</dbReference>
<dbReference type="Gene3D" id="3.40.1170.20">
    <property type="entry name" value="tRNA intron endonuclease, N-terminal domain"/>
    <property type="match status" value="1"/>
</dbReference>
<dbReference type="EMBL" id="JAAARO010000022">
    <property type="protein sequence ID" value="KAF5727428.1"/>
    <property type="molecule type" value="Genomic_DNA"/>
</dbReference>
<keyword evidence="6" id="KW-0540">Nuclease</keyword>
<evidence type="ECO:0000313" key="7">
    <source>
        <dbReference type="Proteomes" id="UP000593562"/>
    </source>
</evidence>
<reference evidence="6 7" key="1">
    <citation type="journal article" date="2020" name="Nat. Commun.">
        <title>Genome of Tripterygium wilfordii and identification of cytochrome P450 involved in triptolide biosynthesis.</title>
        <authorList>
            <person name="Tu L."/>
            <person name="Su P."/>
            <person name="Zhang Z."/>
            <person name="Gao L."/>
            <person name="Wang J."/>
            <person name="Hu T."/>
            <person name="Zhou J."/>
            <person name="Zhang Y."/>
            <person name="Zhao Y."/>
            <person name="Liu Y."/>
            <person name="Song Y."/>
            <person name="Tong Y."/>
            <person name="Lu Y."/>
            <person name="Yang J."/>
            <person name="Xu C."/>
            <person name="Jia M."/>
            <person name="Peters R.J."/>
            <person name="Huang L."/>
            <person name="Gao W."/>
        </authorList>
    </citation>
    <scope>NUCLEOTIDE SEQUENCE [LARGE SCALE GENOMIC DNA]</scope>
    <source>
        <strain evidence="7">cv. XIE 37</strain>
        <tissue evidence="6">Leaf</tissue>
    </source>
</reference>
<dbReference type="GO" id="GO:0000379">
    <property type="term" value="P:tRNA-type intron splice site recognition and cleavage"/>
    <property type="evidence" value="ECO:0007669"/>
    <property type="project" value="TreeGrafter"/>
</dbReference>
<evidence type="ECO:0000259" key="5">
    <source>
        <dbReference type="Pfam" id="PF02778"/>
    </source>
</evidence>
<sequence length="268" mass="30699">MKMGPRWKGKIAELKDLADPVSNIVSQLQCSLIKADACGLLSGSSVLLAVQKEQTDLFNRSCFGRPILTAEKDKQWFQLGLEEAFYLCYSLKCLKIVGGDNCPKTYQDLWEYMKSIKPTFPYFYKAYSHLRNKNWVVRTGSQYGVDFVADRHHPALIHSEYAVLVFSEEVNSMYGRLKVWSDYYCTILLCGSVAKTLLVLNINTNDDGTFYPSCFEAYSVEERTITRWSPEQCHDDQTVTANGTKSEILLELVDEPKREFEVEMNLKN</sequence>
<dbReference type="GO" id="GO:0000214">
    <property type="term" value="C:tRNA-intron endonuclease complex"/>
    <property type="evidence" value="ECO:0007669"/>
    <property type="project" value="TreeGrafter"/>
</dbReference>
<comment type="similarity">
    <text evidence="1">Belongs to the tRNA-intron endonuclease family.</text>
</comment>
<evidence type="ECO:0000256" key="2">
    <source>
        <dbReference type="ARBA" id="ARBA00012573"/>
    </source>
</evidence>
<evidence type="ECO:0000256" key="3">
    <source>
        <dbReference type="ARBA" id="ARBA00034031"/>
    </source>
</evidence>
<dbReference type="InterPro" id="IPR036167">
    <property type="entry name" value="tRNA_intron_Endo_cat-like_sf"/>
</dbReference>
<keyword evidence="6" id="KW-0255">Endonuclease</keyword>
<dbReference type="Pfam" id="PF02778">
    <property type="entry name" value="tRNA_int_endo_N"/>
    <property type="match status" value="1"/>
</dbReference>
<dbReference type="InterPro" id="IPR006678">
    <property type="entry name" value="tRNA_intron_Endonuc_N"/>
</dbReference>
<dbReference type="AlphaFoldDB" id="A0A7J7C004"/>
<comment type="caution">
    <text evidence="6">The sequence shown here is derived from an EMBL/GenBank/DDBJ whole genome shotgun (WGS) entry which is preliminary data.</text>
</comment>
<feature type="domain" description="tRNA intron endonuclease catalytic" evidence="4">
    <location>
        <begin position="124"/>
        <end position="206"/>
    </location>
</feature>
<dbReference type="InterPro" id="IPR006677">
    <property type="entry name" value="tRNA_intron_Endonuc_cat-like"/>
</dbReference>
<dbReference type="GO" id="GO:0000213">
    <property type="term" value="F:tRNA-intron lyase activity"/>
    <property type="evidence" value="ECO:0007669"/>
    <property type="project" value="UniProtKB-EC"/>
</dbReference>
<dbReference type="SUPFAM" id="SSF53032">
    <property type="entry name" value="tRNA-intron endonuclease catalytic domain-like"/>
    <property type="match status" value="1"/>
</dbReference>
<feature type="domain" description="tRNA intron endonuclease N-terminal" evidence="5">
    <location>
        <begin position="39"/>
        <end position="110"/>
    </location>
</feature>
<comment type="catalytic activity">
    <reaction evidence="3">
        <text>pretRNA = a 3'-half-tRNA molecule with a 5'-OH end + a 5'-half-tRNA molecule with a 2',3'-cyclic phosphate end + an intron with a 2',3'-cyclic phosphate and a 5'-hydroxyl terminus.</text>
        <dbReference type="EC" id="4.6.1.16"/>
    </reaction>
</comment>
<dbReference type="FunCoup" id="A0A7J7C004">
    <property type="interactions" value="45"/>
</dbReference>
<protein>
    <recommendedName>
        <fullName evidence="2">tRNA-intron lyase</fullName>
        <ecNumber evidence="2">4.6.1.16</ecNumber>
    </recommendedName>
</protein>
<organism evidence="6 7">
    <name type="scientific">Tripterygium wilfordii</name>
    <name type="common">Thunder God vine</name>
    <dbReference type="NCBI Taxonomy" id="458696"/>
    <lineage>
        <taxon>Eukaryota</taxon>
        <taxon>Viridiplantae</taxon>
        <taxon>Streptophyta</taxon>
        <taxon>Embryophyta</taxon>
        <taxon>Tracheophyta</taxon>
        <taxon>Spermatophyta</taxon>
        <taxon>Magnoliopsida</taxon>
        <taxon>eudicotyledons</taxon>
        <taxon>Gunneridae</taxon>
        <taxon>Pentapetalae</taxon>
        <taxon>rosids</taxon>
        <taxon>fabids</taxon>
        <taxon>Celastrales</taxon>
        <taxon>Celastraceae</taxon>
        <taxon>Tripterygium</taxon>
    </lineage>
</organism>
<dbReference type="GO" id="GO:0003676">
    <property type="term" value="F:nucleic acid binding"/>
    <property type="evidence" value="ECO:0007669"/>
    <property type="project" value="InterPro"/>
</dbReference>